<keyword evidence="2" id="KW-1003">Cell membrane</keyword>
<evidence type="ECO:0000313" key="8">
    <source>
        <dbReference type="Proteomes" id="UP000198855"/>
    </source>
</evidence>
<evidence type="ECO:0000256" key="5">
    <source>
        <dbReference type="ARBA" id="ARBA00023136"/>
    </source>
</evidence>
<dbReference type="EMBL" id="FOMT01000001">
    <property type="protein sequence ID" value="SFD52270.1"/>
    <property type="molecule type" value="Genomic_DNA"/>
</dbReference>
<keyword evidence="3 6" id="KW-0812">Transmembrane</keyword>
<dbReference type="RefSeq" id="WP_091180195.1">
    <property type="nucleotide sequence ID" value="NZ_FOMT01000001.1"/>
</dbReference>
<comment type="subcellular location">
    <subcellularLocation>
        <location evidence="1">Cell membrane</location>
        <topology evidence="1">Multi-pass membrane protein</topology>
    </subcellularLocation>
</comment>
<proteinExistence type="predicted"/>
<dbReference type="GO" id="GO:0015171">
    <property type="term" value="F:amino acid transmembrane transporter activity"/>
    <property type="evidence" value="ECO:0007669"/>
    <property type="project" value="TreeGrafter"/>
</dbReference>
<dbReference type="InterPro" id="IPR001123">
    <property type="entry name" value="LeuE-type"/>
</dbReference>
<organism evidence="7 8">
    <name type="scientific">Paenibacillus catalpae</name>
    <dbReference type="NCBI Taxonomy" id="1045775"/>
    <lineage>
        <taxon>Bacteria</taxon>
        <taxon>Bacillati</taxon>
        <taxon>Bacillota</taxon>
        <taxon>Bacilli</taxon>
        <taxon>Bacillales</taxon>
        <taxon>Paenibacillaceae</taxon>
        <taxon>Paenibacillus</taxon>
    </lineage>
</organism>
<name>A0A1I1TA13_9BACL</name>
<keyword evidence="8" id="KW-1185">Reference proteome</keyword>
<evidence type="ECO:0000256" key="3">
    <source>
        <dbReference type="ARBA" id="ARBA00022692"/>
    </source>
</evidence>
<evidence type="ECO:0000256" key="4">
    <source>
        <dbReference type="ARBA" id="ARBA00022989"/>
    </source>
</evidence>
<evidence type="ECO:0000256" key="6">
    <source>
        <dbReference type="SAM" id="Phobius"/>
    </source>
</evidence>
<feature type="transmembrane region" description="Helical" evidence="6">
    <location>
        <begin position="173"/>
        <end position="190"/>
    </location>
</feature>
<dbReference type="PANTHER" id="PTHR30086:SF20">
    <property type="entry name" value="ARGININE EXPORTER PROTEIN ARGO-RELATED"/>
    <property type="match status" value="1"/>
</dbReference>
<accession>A0A1I1TA13</accession>
<keyword evidence="5 6" id="KW-0472">Membrane</keyword>
<evidence type="ECO:0000256" key="1">
    <source>
        <dbReference type="ARBA" id="ARBA00004651"/>
    </source>
</evidence>
<evidence type="ECO:0000313" key="7">
    <source>
        <dbReference type="EMBL" id="SFD52270.1"/>
    </source>
</evidence>
<dbReference type="GO" id="GO:0005886">
    <property type="term" value="C:plasma membrane"/>
    <property type="evidence" value="ECO:0007669"/>
    <property type="project" value="UniProtKB-SubCell"/>
</dbReference>
<dbReference type="OrthoDB" id="198428at2"/>
<dbReference type="Pfam" id="PF01810">
    <property type="entry name" value="LysE"/>
    <property type="match status" value="1"/>
</dbReference>
<dbReference type="GO" id="GO:0033228">
    <property type="term" value="P:cysteine export across plasma membrane"/>
    <property type="evidence" value="ECO:0007669"/>
    <property type="project" value="TreeGrafter"/>
</dbReference>
<feature type="transmembrane region" description="Helical" evidence="6">
    <location>
        <begin position="106"/>
        <end position="128"/>
    </location>
</feature>
<feature type="transmembrane region" description="Helical" evidence="6">
    <location>
        <begin position="68"/>
        <end position="85"/>
    </location>
</feature>
<keyword evidence="4 6" id="KW-1133">Transmembrane helix</keyword>
<sequence>MDMTSFLLYCMIATFTPGPTNILILSTVTKDGARKAMKFSYGSAIGFGLLLVISAALNTVLLTVMPKILVIMQITGSLYMVYLAYQMVKKNTSQATVNQTVTFLSGFLLQFLNPKTVLFALTVIPTFIMPYCSGIPMVTAYIAGITLIGFAAFITWVLFGAVFKEFLHKHQTAANLIMALFLAYAAIMIWE</sequence>
<gene>
    <name evidence="7" type="ORF">SAMN05216378_0306</name>
</gene>
<dbReference type="Proteomes" id="UP000198855">
    <property type="component" value="Unassembled WGS sequence"/>
</dbReference>
<dbReference type="STRING" id="1045775.SAMN05216378_0306"/>
<protein>
    <submittedName>
        <fullName evidence="7">Threonine/homoserine/homoserine lactone efflux protein</fullName>
    </submittedName>
</protein>
<dbReference type="PANTHER" id="PTHR30086">
    <property type="entry name" value="ARGININE EXPORTER PROTEIN ARGO"/>
    <property type="match status" value="1"/>
</dbReference>
<feature type="transmembrane region" description="Helical" evidence="6">
    <location>
        <begin position="6"/>
        <end position="27"/>
    </location>
</feature>
<feature type="transmembrane region" description="Helical" evidence="6">
    <location>
        <begin position="140"/>
        <end position="161"/>
    </location>
</feature>
<feature type="transmembrane region" description="Helical" evidence="6">
    <location>
        <begin position="39"/>
        <end position="62"/>
    </location>
</feature>
<reference evidence="8" key="1">
    <citation type="submission" date="2016-10" db="EMBL/GenBank/DDBJ databases">
        <authorList>
            <person name="Varghese N."/>
            <person name="Submissions S."/>
        </authorList>
    </citation>
    <scope>NUCLEOTIDE SEQUENCE [LARGE SCALE GENOMIC DNA]</scope>
    <source>
        <strain evidence="8">CGMCC 1.10784</strain>
    </source>
</reference>
<dbReference type="AlphaFoldDB" id="A0A1I1TA13"/>
<evidence type="ECO:0000256" key="2">
    <source>
        <dbReference type="ARBA" id="ARBA00022475"/>
    </source>
</evidence>